<dbReference type="EMBL" id="CP000764">
    <property type="protein sequence ID" value="ABS21022.1"/>
    <property type="molecule type" value="Genomic_DNA"/>
</dbReference>
<sequence>MWNLEEKGYTKSDVLEIKPFFSSKINQYGVYIKFKDEPNIWYEYIRWDNPHTGKVKFEQDYNGERGKHTELK</sequence>
<dbReference type="HOGENOM" id="CLU_201603_0_0_9"/>
<accession>A7GLL4</accession>
<dbReference type="InterPro" id="IPR021486">
    <property type="entry name" value="DUF3139"/>
</dbReference>
<proteinExistence type="predicted"/>
<dbReference type="STRING" id="315749.Bcer98_0676"/>
<dbReference type="Proteomes" id="UP000002300">
    <property type="component" value="Chromosome"/>
</dbReference>
<keyword evidence="2" id="KW-1185">Reference proteome</keyword>
<dbReference type="AlphaFoldDB" id="A7GLL4"/>
<organism evidence="1 2">
    <name type="scientific">Bacillus cytotoxicus (strain DSM 22905 / CIP 110041 / 391-98 / NVH 391-98)</name>
    <dbReference type="NCBI Taxonomy" id="315749"/>
    <lineage>
        <taxon>Bacteria</taxon>
        <taxon>Bacillati</taxon>
        <taxon>Bacillota</taxon>
        <taxon>Bacilli</taxon>
        <taxon>Bacillales</taxon>
        <taxon>Bacillaceae</taxon>
        <taxon>Bacillus</taxon>
        <taxon>Bacillus cereus group</taxon>
    </lineage>
</organism>
<protein>
    <submittedName>
        <fullName evidence="1">Group-specific protein</fullName>
    </submittedName>
</protein>
<reference evidence="1 2" key="1">
    <citation type="journal article" date="2008" name="Chem. Biol. Interact.">
        <title>Extending the Bacillus cereus group genomics to putative food-borne pathogens of different toxicity.</title>
        <authorList>
            <person name="Lapidus A."/>
            <person name="Goltsman E."/>
            <person name="Auger S."/>
            <person name="Galleron N."/>
            <person name="Segurens B."/>
            <person name="Dossat C."/>
            <person name="Land M.L."/>
            <person name="Broussolle V."/>
            <person name="Brillard J."/>
            <person name="Guinebretiere M.H."/>
            <person name="Sanchis V."/>
            <person name="Nguen-The C."/>
            <person name="Lereclus D."/>
            <person name="Richardson P."/>
            <person name="Wincker P."/>
            <person name="Weissenbach J."/>
            <person name="Ehrlich S.D."/>
            <person name="Sorokin A."/>
        </authorList>
    </citation>
    <scope>NUCLEOTIDE SEQUENCE [LARGE SCALE GENOMIC DNA]</scope>
    <source>
        <strain evidence="2">DSM 22905 / CIP 110041 / 391-98 / NVH 391-98</strain>
    </source>
</reference>
<evidence type="ECO:0000313" key="1">
    <source>
        <dbReference type="EMBL" id="ABS21022.1"/>
    </source>
</evidence>
<dbReference type="KEGG" id="bcy:Bcer98_0676"/>
<gene>
    <name evidence="1" type="ordered locus">Bcer98_0676</name>
</gene>
<dbReference type="Pfam" id="PF11337">
    <property type="entry name" value="DUF3139"/>
    <property type="match status" value="1"/>
</dbReference>
<name>A7GLL4_BACCN</name>
<evidence type="ECO:0000313" key="2">
    <source>
        <dbReference type="Proteomes" id="UP000002300"/>
    </source>
</evidence>